<evidence type="ECO:0000313" key="2">
    <source>
        <dbReference type="Proteomes" id="UP001230466"/>
    </source>
</evidence>
<protein>
    <recommendedName>
        <fullName evidence="3">Hemagglutinin</fullName>
    </recommendedName>
</protein>
<comment type="caution">
    <text evidence="1">The sequence shown here is derived from an EMBL/GenBank/DDBJ whole genome shotgun (WGS) entry which is preliminary data.</text>
</comment>
<dbReference type="AlphaFoldDB" id="A0AAW8CG56"/>
<proteinExistence type="predicted"/>
<dbReference type="Proteomes" id="UP001230466">
    <property type="component" value="Unassembled WGS sequence"/>
</dbReference>
<reference evidence="1" key="1">
    <citation type="journal article" date="2023" name="Front. Microbiol.">
        <title>Phylogeography and host specificity of Pasteurellaceae pathogenic to sea-farmed fish in the north-east Atlantic.</title>
        <authorList>
            <person name="Gulla S."/>
            <person name="Colquhoun D.J."/>
            <person name="Olsen A.B."/>
            <person name="Spilsberg B."/>
            <person name="Lagesen K."/>
            <person name="Aakesson C.P."/>
            <person name="Strom S."/>
            <person name="Manji F."/>
            <person name="Birkbeck T.H."/>
            <person name="Nilsen H.K."/>
        </authorList>
    </citation>
    <scope>NUCLEOTIDE SEQUENCE</scope>
    <source>
        <strain evidence="1">VIB1234</strain>
    </source>
</reference>
<name>A0AAW8CG56_9PAST</name>
<evidence type="ECO:0008006" key="3">
    <source>
        <dbReference type="Google" id="ProtNLM"/>
    </source>
</evidence>
<accession>A0AAW8CG56</accession>
<dbReference type="EMBL" id="JASAYJ010000003">
    <property type="protein sequence ID" value="MDP8186609.1"/>
    <property type="molecule type" value="Genomic_DNA"/>
</dbReference>
<dbReference type="RefSeq" id="WP_211597272.1">
    <property type="nucleotide sequence ID" value="NZ_JAGRQI010000003.1"/>
</dbReference>
<gene>
    <name evidence="1" type="ORF">QJU78_02290</name>
</gene>
<sequence length="106" mass="12384">MGEIFGRAVISVDNMSQFFKHTDFGKLVGSISKQTAKMYQGQSVYEAKKKIGEFIKKGDQFYLDNKHKDHLEVFDKRGNFKHVLNLNGTRNFKKTEIARKEKRILR</sequence>
<evidence type="ECO:0000313" key="1">
    <source>
        <dbReference type="EMBL" id="MDP8186609.1"/>
    </source>
</evidence>
<organism evidence="1 2">
    <name type="scientific">Pasteurella atlantica</name>
    <dbReference type="NCBI Taxonomy" id="2827233"/>
    <lineage>
        <taxon>Bacteria</taxon>
        <taxon>Pseudomonadati</taxon>
        <taxon>Pseudomonadota</taxon>
        <taxon>Gammaproteobacteria</taxon>
        <taxon>Pasteurellales</taxon>
        <taxon>Pasteurellaceae</taxon>
        <taxon>Pasteurella</taxon>
    </lineage>
</organism>